<sequence length="90" mass="10082">MLVTNEAAEGTVNSRFKAIQYSQMIADVLKPIASCQSVQGDTKKRWKISAKQSTGSRKEKNSSQQQQTHSRYLDVKEGTKMVTRQIHSPA</sequence>
<reference evidence="2" key="1">
    <citation type="submission" date="2014-01" db="EMBL/GenBank/DDBJ databases">
        <authorList>
            <person name="Aslett M."/>
        </authorList>
    </citation>
    <scope>NUCLEOTIDE SEQUENCE</scope>
</reference>
<proteinExistence type="predicted"/>
<feature type="region of interest" description="Disordered" evidence="1">
    <location>
        <begin position="38"/>
        <end position="90"/>
    </location>
</feature>
<dbReference type="EMBL" id="HG806411">
    <property type="protein sequence ID" value="CDW58773.1"/>
    <property type="molecule type" value="Genomic_DNA"/>
</dbReference>
<accession>A0A077ZGK6</accession>
<dbReference type="AlphaFoldDB" id="A0A077ZGK6"/>
<evidence type="ECO:0000313" key="2">
    <source>
        <dbReference type="EMBL" id="CDW58773.1"/>
    </source>
</evidence>
<name>A0A077ZGK6_TRITR</name>
<dbReference type="Proteomes" id="UP000030665">
    <property type="component" value="Unassembled WGS sequence"/>
</dbReference>
<evidence type="ECO:0000313" key="3">
    <source>
        <dbReference type="Proteomes" id="UP000030665"/>
    </source>
</evidence>
<protein>
    <submittedName>
        <fullName evidence="2">Breast and ovarian cancer susceptibility 1</fullName>
    </submittedName>
</protein>
<reference evidence="2" key="2">
    <citation type="submission" date="2014-03" db="EMBL/GenBank/DDBJ databases">
        <title>The whipworm genome and dual-species transcriptomics of an intimate host-pathogen interaction.</title>
        <authorList>
            <person name="Foth B.J."/>
            <person name="Tsai I.J."/>
            <person name="Reid A.J."/>
            <person name="Bancroft A.J."/>
            <person name="Nichol S."/>
            <person name="Tracey A."/>
            <person name="Holroyd N."/>
            <person name="Cotton J.A."/>
            <person name="Stanley E.J."/>
            <person name="Zarowiecki M."/>
            <person name="Liu J.Z."/>
            <person name="Huckvale T."/>
            <person name="Cooper P.J."/>
            <person name="Grencis R.K."/>
            <person name="Berriman M."/>
        </authorList>
    </citation>
    <scope>NUCLEOTIDE SEQUENCE [LARGE SCALE GENOMIC DNA]</scope>
</reference>
<gene>
    <name evidence="2" type="ORF">TTRE_0000709801</name>
</gene>
<keyword evidence="3" id="KW-1185">Reference proteome</keyword>
<evidence type="ECO:0000256" key="1">
    <source>
        <dbReference type="SAM" id="MobiDB-lite"/>
    </source>
</evidence>
<organism evidence="2 3">
    <name type="scientific">Trichuris trichiura</name>
    <name type="common">Whipworm</name>
    <name type="synonym">Trichocephalus trichiurus</name>
    <dbReference type="NCBI Taxonomy" id="36087"/>
    <lineage>
        <taxon>Eukaryota</taxon>
        <taxon>Metazoa</taxon>
        <taxon>Ecdysozoa</taxon>
        <taxon>Nematoda</taxon>
        <taxon>Enoplea</taxon>
        <taxon>Dorylaimia</taxon>
        <taxon>Trichinellida</taxon>
        <taxon>Trichuridae</taxon>
        <taxon>Trichuris</taxon>
    </lineage>
</organism>